<dbReference type="AlphaFoldDB" id="A0A0C9TNR4"/>
<dbReference type="Proteomes" id="UP000054279">
    <property type="component" value="Unassembled WGS sequence"/>
</dbReference>
<proteinExistence type="predicted"/>
<organism evidence="2 3">
    <name type="scientific">Sphaerobolus stellatus (strain SS14)</name>
    <dbReference type="NCBI Taxonomy" id="990650"/>
    <lineage>
        <taxon>Eukaryota</taxon>
        <taxon>Fungi</taxon>
        <taxon>Dikarya</taxon>
        <taxon>Basidiomycota</taxon>
        <taxon>Agaricomycotina</taxon>
        <taxon>Agaricomycetes</taxon>
        <taxon>Phallomycetidae</taxon>
        <taxon>Geastrales</taxon>
        <taxon>Sphaerobolaceae</taxon>
        <taxon>Sphaerobolus</taxon>
    </lineage>
</organism>
<evidence type="ECO:0000313" key="2">
    <source>
        <dbReference type="EMBL" id="KIJ23529.1"/>
    </source>
</evidence>
<feature type="region of interest" description="Disordered" evidence="1">
    <location>
        <begin position="93"/>
        <end position="121"/>
    </location>
</feature>
<protein>
    <submittedName>
        <fullName evidence="2">Uncharacterized protein</fullName>
    </submittedName>
</protein>
<dbReference type="EMBL" id="KN837647">
    <property type="protein sequence ID" value="KIJ23529.1"/>
    <property type="molecule type" value="Genomic_DNA"/>
</dbReference>
<evidence type="ECO:0000256" key="1">
    <source>
        <dbReference type="SAM" id="MobiDB-lite"/>
    </source>
</evidence>
<dbReference type="HOGENOM" id="CLU_026214_1_0_1"/>
<accession>A0A0C9TNR4</accession>
<gene>
    <name evidence="2" type="ORF">M422DRAFT_275873</name>
</gene>
<evidence type="ECO:0000313" key="3">
    <source>
        <dbReference type="Proteomes" id="UP000054279"/>
    </source>
</evidence>
<sequence length="225" mass="26363">MAASYLLGLPDYYTSHKFKPFYWRYYVQRALESWPECSEGQQPEVIDSKVTIHKYKDRYYQLDPVQDYTHRPEELENTTLYDWITQYQKKPMKANESDDECESDNESVGSVDTEEENMDELGHTNPSVLEYANCKKRKRSDIKLDVQKLTFTTGHPQSGCSEILKNQHEVVPNFLDGALPHWDGPNKQYYAATILSLFKPWRTGLDLKEEGQEWHVALNQFTFTS</sequence>
<dbReference type="OrthoDB" id="3259294at2759"/>
<keyword evidence="3" id="KW-1185">Reference proteome</keyword>
<reference evidence="2 3" key="1">
    <citation type="submission" date="2014-06" db="EMBL/GenBank/DDBJ databases">
        <title>Evolutionary Origins and Diversification of the Mycorrhizal Mutualists.</title>
        <authorList>
            <consortium name="DOE Joint Genome Institute"/>
            <consortium name="Mycorrhizal Genomics Consortium"/>
            <person name="Kohler A."/>
            <person name="Kuo A."/>
            <person name="Nagy L.G."/>
            <person name="Floudas D."/>
            <person name="Copeland A."/>
            <person name="Barry K.W."/>
            <person name="Cichocki N."/>
            <person name="Veneault-Fourrey C."/>
            <person name="LaButti K."/>
            <person name="Lindquist E.A."/>
            <person name="Lipzen A."/>
            <person name="Lundell T."/>
            <person name="Morin E."/>
            <person name="Murat C."/>
            <person name="Riley R."/>
            <person name="Ohm R."/>
            <person name="Sun H."/>
            <person name="Tunlid A."/>
            <person name="Henrissat B."/>
            <person name="Grigoriev I.V."/>
            <person name="Hibbett D.S."/>
            <person name="Martin F."/>
        </authorList>
    </citation>
    <scope>NUCLEOTIDE SEQUENCE [LARGE SCALE GENOMIC DNA]</scope>
    <source>
        <strain evidence="2 3">SS14</strain>
    </source>
</reference>
<name>A0A0C9TNR4_SPHS4</name>